<dbReference type="EMBL" id="CAKOAT010227376">
    <property type="protein sequence ID" value="CAH8357071.1"/>
    <property type="molecule type" value="Genomic_DNA"/>
</dbReference>
<protein>
    <submittedName>
        <fullName evidence="1">Uncharacterized protein</fullName>
    </submittedName>
</protein>
<evidence type="ECO:0000313" key="2">
    <source>
        <dbReference type="Proteomes" id="UP001642260"/>
    </source>
</evidence>
<dbReference type="AlphaFoldDB" id="A0ABC8KDL0"/>
<sequence>MDRSYRDLEARKSRAKDFEKLYMDMSVQKELQARMEKVNEGMILLHELVPGCDKVCLSNNDV</sequence>
<organism evidence="1 2">
    <name type="scientific">Eruca vesicaria subsp. sativa</name>
    <name type="common">Garden rocket</name>
    <name type="synonym">Eruca sativa</name>
    <dbReference type="NCBI Taxonomy" id="29727"/>
    <lineage>
        <taxon>Eukaryota</taxon>
        <taxon>Viridiplantae</taxon>
        <taxon>Streptophyta</taxon>
        <taxon>Embryophyta</taxon>
        <taxon>Tracheophyta</taxon>
        <taxon>Spermatophyta</taxon>
        <taxon>Magnoliopsida</taxon>
        <taxon>eudicotyledons</taxon>
        <taxon>Gunneridae</taxon>
        <taxon>Pentapetalae</taxon>
        <taxon>rosids</taxon>
        <taxon>malvids</taxon>
        <taxon>Brassicales</taxon>
        <taxon>Brassicaceae</taxon>
        <taxon>Brassiceae</taxon>
        <taxon>Eruca</taxon>
    </lineage>
</organism>
<reference evidence="1 2" key="1">
    <citation type="submission" date="2022-03" db="EMBL/GenBank/DDBJ databases">
        <authorList>
            <person name="Macdonald S."/>
            <person name="Ahmed S."/>
            <person name="Newling K."/>
        </authorList>
    </citation>
    <scope>NUCLEOTIDE SEQUENCE [LARGE SCALE GENOMIC DNA]</scope>
</reference>
<dbReference type="Proteomes" id="UP001642260">
    <property type="component" value="Unassembled WGS sequence"/>
</dbReference>
<evidence type="ECO:0000313" key="1">
    <source>
        <dbReference type="EMBL" id="CAH8357071.1"/>
    </source>
</evidence>
<proteinExistence type="predicted"/>
<keyword evidence="2" id="KW-1185">Reference proteome</keyword>
<accession>A0ABC8KDL0</accession>
<gene>
    <name evidence="1" type="ORF">ERUC_LOCUS22826</name>
</gene>
<comment type="caution">
    <text evidence="1">The sequence shown here is derived from an EMBL/GenBank/DDBJ whole genome shotgun (WGS) entry which is preliminary data.</text>
</comment>
<name>A0ABC8KDL0_ERUVS</name>